<keyword evidence="2" id="KW-1185">Reference proteome</keyword>
<gene>
    <name evidence="1" type="ORF">NSE01_18760</name>
</gene>
<dbReference type="AlphaFoldDB" id="A0A512AK34"/>
<organism evidence="1 2">
    <name type="scientific">Novosphingobium sediminis</name>
    <dbReference type="NCBI Taxonomy" id="707214"/>
    <lineage>
        <taxon>Bacteria</taxon>
        <taxon>Pseudomonadati</taxon>
        <taxon>Pseudomonadota</taxon>
        <taxon>Alphaproteobacteria</taxon>
        <taxon>Sphingomonadales</taxon>
        <taxon>Sphingomonadaceae</taxon>
        <taxon>Novosphingobium</taxon>
    </lineage>
</organism>
<dbReference type="OrthoDB" id="1525365at2"/>
<reference evidence="1 2" key="1">
    <citation type="submission" date="2019-07" db="EMBL/GenBank/DDBJ databases">
        <title>Whole genome shotgun sequence of Novosphingobium sediminis NBRC 106119.</title>
        <authorList>
            <person name="Hosoyama A."/>
            <person name="Uohara A."/>
            <person name="Ohji S."/>
            <person name="Ichikawa N."/>
        </authorList>
    </citation>
    <scope>NUCLEOTIDE SEQUENCE [LARGE SCALE GENOMIC DNA]</scope>
    <source>
        <strain evidence="1 2">NBRC 106119</strain>
    </source>
</reference>
<proteinExistence type="predicted"/>
<protein>
    <recommendedName>
        <fullName evidence="3">DNA-binding protein</fullName>
    </recommendedName>
</protein>
<comment type="caution">
    <text evidence="1">The sequence shown here is derived from an EMBL/GenBank/DDBJ whole genome shotgun (WGS) entry which is preliminary data.</text>
</comment>
<evidence type="ECO:0008006" key="3">
    <source>
        <dbReference type="Google" id="ProtNLM"/>
    </source>
</evidence>
<evidence type="ECO:0000313" key="1">
    <source>
        <dbReference type="EMBL" id="GEO00044.1"/>
    </source>
</evidence>
<name>A0A512AK34_9SPHN</name>
<dbReference type="Proteomes" id="UP000321464">
    <property type="component" value="Unassembled WGS sequence"/>
</dbReference>
<dbReference type="RefSeq" id="WP_147159355.1">
    <property type="nucleotide sequence ID" value="NZ_BJYR01000012.1"/>
</dbReference>
<evidence type="ECO:0000313" key="2">
    <source>
        <dbReference type="Proteomes" id="UP000321464"/>
    </source>
</evidence>
<sequence>MKTHEFTIVASGLDPEADGYEDRFFEAGCDDATLSFQKGVIIAEFARQAVSFSKAVTTAYKDILKTGAKIERVEPDYLVNLSDIAERSGLTRQAISLYTKAERGSGFPNPVARVTSNSPLWDWLEVTEWLHAQAKIDREAVVEARIVKEANRFLELHDEQSDNFTRRLELLEDAGP</sequence>
<accession>A0A512AK34</accession>
<dbReference type="EMBL" id="BJYR01000012">
    <property type="protein sequence ID" value="GEO00044.1"/>
    <property type="molecule type" value="Genomic_DNA"/>
</dbReference>